<evidence type="ECO:0000313" key="6">
    <source>
        <dbReference type="Proteomes" id="UP001500483"/>
    </source>
</evidence>
<dbReference type="Pfam" id="PF01546">
    <property type="entry name" value="Peptidase_M20"/>
    <property type="match status" value="1"/>
</dbReference>
<keyword evidence="6" id="KW-1185">Reference proteome</keyword>
<organism evidence="5 6">
    <name type="scientific">Saccharopolyspora gregorii</name>
    <dbReference type="NCBI Taxonomy" id="33914"/>
    <lineage>
        <taxon>Bacteria</taxon>
        <taxon>Bacillati</taxon>
        <taxon>Actinomycetota</taxon>
        <taxon>Actinomycetes</taxon>
        <taxon>Pseudonocardiales</taxon>
        <taxon>Pseudonocardiaceae</taxon>
        <taxon>Saccharopolyspora</taxon>
    </lineage>
</organism>
<dbReference type="SUPFAM" id="SSF53187">
    <property type="entry name" value="Zn-dependent exopeptidases"/>
    <property type="match status" value="1"/>
</dbReference>
<keyword evidence="2" id="KW-0479">Metal-binding</keyword>
<sequence length="475" mass="50306">MDRSAVRTAVEQAWQDSVLPSLSELVRIPAVSPAYDAEWESAGQLDAAIAHVREWITARKIPGVRLDVVRLPERTPLLLVDVPATEPVPESGSQDTVLLYGHLDKQPPVGGWSEGLDPWTPVVRDGRLYGRGSVDDGYAPYAAITAIEAIRAHGGAHARCVLLLETGEESGSPDMAAYLEHLVDRLGAVSLVVCLDSGAADYERMWLTTSLRGDVRVGVQVRVLDGGQHSGTASGIVPSSFRVLRALLDRIEDSATGEVLLPELNAEIPANRVAQARAAVEAAPGLIRDSVPAREGMRWVSEDEVELALNNTWRPTVSVIGAEGLPSLPDAGNVLRPQTTLALSVRTPPTTDPEVALAALRAALSTDVPYGAEVTFPLSDGAAGWNAPDTEPWLETALDAVSEDVFGAPWATMGLGGSIPLMGLLQGAYPDAQFVVTGALGPGSNAHVPDESLHLEFAAKITTAIAYALDAHARR</sequence>
<evidence type="ECO:0000256" key="1">
    <source>
        <dbReference type="ARBA" id="ARBA00022670"/>
    </source>
</evidence>
<keyword evidence="3" id="KW-0378">Hydrolase</keyword>
<feature type="domain" description="Peptidase M20 dimerisation" evidence="4">
    <location>
        <begin position="218"/>
        <end position="368"/>
    </location>
</feature>
<comment type="caution">
    <text evidence="5">The sequence shown here is derived from an EMBL/GenBank/DDBJ whole genome shotgun (WGS) entry which is preliminary data.</text>
</comment>
<dbReference type="Pfam" id="PF07687">
    <property type="entry name" value="M20_dimer"/>
    <property type="match status" value="1"/>
</dbReference>
<protein>
    <submittedName>
        <fullName evidence="5">M20/M25/M40 family metallo-hydrolase</fullName>
    </submittedName>
</protein>
<dbReference type="PANTHER" id="PTHR43270">
    <property type="entry name" value="BETA-ALA-HIS DIPEPTIDASE"/>
    <property type="match status" value="1"/>
</dbReference>
<evidence type="ECO:0000256" key="3">
    <source>
        <dbReference type="ARBA" id="ARBA00022801"/>
    </source>
</evidence>
<gene>
    <name evidence="5" type="ORF">GCM10020366_60950</name>
</gene>
<evidence type="ECO:0000259" key="4">
    <source>
        <dbReference type="Pfam" id="PF07687"/>
    </source>
</evidence>
<evidence type="ECO:0000256" key="2">
    <source>
        <dbReference type="ARBA" id="ARBA00022723"/>
    </source>
</evidence>
<reference evidence="6" key="1">
    <citation type="journal article" date="2019" name="Int. J. Syst. Evol. Microbiol.">
        <title>The Global Catalogue of Microorganisms (GCM) 10K type strain sequencing project: providing services to taxonomists for standard genome sequencing and annotation.</title>
        <authorList>
            <consortium name="The Broad Institute Genomics Platform"/>
            <consortium name="The Broad Institute Genome Sequencing Center for Infectious Disease"/>
            <person name="Wu L."/>
            <person name="Ma J."/>
        </authorList>
    </citation>
    <scope>NUCLEOTIDE SEQUENCE [LARGE SCALE GENOMIC DNA]</scope>
    <source>
        <strain evidence="6">JCM 9687</strain>
    </source>
</reference>
<dbReference type="Gene3D" id="3.40.630.10">
    <property type="entry name" value="Zn peptidases"/>
    <property type="match status" value="1"/>
</dbReference>
<keyword evidence="1" id="KW-0645">Protease</keyword>
<proteinExistence type="predicted"/>
<name>A0ABP6S035_9PSEU</name>
<dbReference type="RefSeq" id="WP_344930979.1">
    <property type="nucleotide sequence ID" value="NZ_BAAAYK010000038.1"/>
</dbReference>
<dbReference type="EMBL" id="BAAAYK010000038">
    <property type="protein sequence ID" value="GAA3364568.1"/>
    <property type="molecule type" value="Genomic_DNA"/>
</dbReference>
<dbReference type="Gene3D" id="3.30.70.360">
    <property type="match status" value="1"/>
</dbReference>
<dbReference type="PANTHER" id="PTHR43270:SF4">
    <property type="entry name" value="CARNOSINE DIPEPTIDASE 2, ISOFORM A"/>
    <property type="match status" value="1"/>
</dbReference>
<dbReference type="InterPro" id="IPR051458">
    <property type="entry name" value="Cyt/Met_Dipeptidase"/>
</dbReference>
<evidence type="ECO:0000313" key="5">
    <source>
        <dbReference type="EMBL" id="GAA3364568.1"/>
    </source>
</evidence>
<dbReference type="Proteomes" id="UP001500483">
    <property type="component" value="Unassembled WGS sequence"/>
</dbReference>
<dbReference type="InterPro" id="IPR011650">
    <property type="entry name" value="Peptidase_M20_dimer"/>
</dbReference>
<accession>A0ABP6S035</accession>
<dbReference type="InterPro" id="IPR002933">
    <property type="entry name" value="Peptidase_M20"/>
</dbReference>